<accession>A0AAU9D3I4</accession>
<proteinExistence type="predicted"/>
<dbReference type="EMBL" id="AP026801">
    <property type="protein sequence ID" value="BDR57101.1"/>
    <property type="molecule type" value="Genomic_DNA"/>
</dbReference>
<name>A0AAU9D3I4_9LACO</name>
<feature type="transmembrane region" description="Helical" evidence="1">
    <location>
        <begin position="20"/>
        <end position="41"/>
    </location>
</feature>
<evidence type="ECO:0000313" key="2">
    <source>
        <dbReference type="EMBL" id="BDR57101.1"/>
    </source>
</evidence>
<dbReference type="Proteomes" id="UP001321804">
    <property type="component" value="Chromosome"/>
</dbReference>
<protein>
    <submittedName>
        <fullName evidence="2">Uncharacterized protein</fullName>
    </submittedName>
</protein>
<evidence type="ECO:0000313" key="3">
    <source>
        <dbReference type="Proteomes" id="UP001321804"/>
    </source>
</evidence>
<gene>
    <name evidence="2" type="ORF">KIMC2_16630</name>
</gene>
<keyword evidence="1" id="KW-1133">Transmembrane helix</keyword>
<feature type="transmembrane region" description="Helical" evidence="1">
    <location>
        <begin position="65"/>
        <end position="87"/>
    </location>
</feature>
<organism evidence="2 3">
    <name type="scientific">Xylocopilactobacillus apis</name>
    <dbReference type="NCBI Taxonomy" id="2932183"/>
    <lineage>
        <taxon>Bacteria</taxon>
        <taxon>Bacillati</taxon>
        <taxon>Bacillota</taxon>
        <taxon>Bacilli</taxon>
        <taxon>Lactobacillales</taxon>
        <taxon>Lactobacillaceae</taxon>
        <taxon>Xylocopilactobacillus</taxon>
    </lineage>
</organism>
<reference evidence="2 3" key="1">
    <citation type="journal article" date="2023" name="Microbiol. Spectr.">
        <title>Symbiosis of Carpenter Bees with Uncharacterized Lactic Acid Bacteria Showing NAD Auxotrophy.</title>
        <authorList>
            <person name="Kawasaki S."/>
            <person name="Ozawa K."/>
            <person name="Mori T."/>
            <person name="Yamamoto A."/>
            <person name="Ito M."/>
            <person name="Ohkuma M."/>
            <person name="Sakamoto M."/>
            <person name="Matsutani M."/>
        </authorList>
    </citation>
    <scope>NUCLEOTIDE SEQUENCE [LARGE SCALE GENOMIC DNA]</scope>
    <source>
        <strain evidence="2 3">KimC2</strain>
    </source>
</reference>
<keyword evidence="1" id="KW-0812">Transmembrane</keyword>
<keyword evidence="1" id="KW-0472">Membrane</keyword>
<dbReference type="AlphaFoldDB" id="A0AAU9D3I4"/>
<evidence type="ECO:0000256" key="1">
    <source>
        <dbReference type="SAM" id="Phobius"/>
    </source>
</evidence>
<keyword evidence="3" id="KW-1185">Reference proteome</keyword>
<dbReference type="KEGG" id="xak:KIMC2_16630"/>
<sequence length="89" mass="10262">MCAQIFLPLFNKIPNGLGSLFLGIFTVVLMISLLIISIKLLNKYREKIMFFVQNIKEVNLESRTFSFLAFLIFAISFIQIFGTIFSINF</sequence>